<feature type="coiled-coil region" evidence="1">
    <location>
        <begin position="521"/>
        <end position="641"/>
    </location>
</feature>
<reference evidence="4 5" key="1">
    <citation type="submission" date="2019-09" db="EMBL/GenBank/DDBJ databases">
        <title>Draft genome sequence of Bacillus sp. JC-7.</title>
        <authorList>
            <person name="Tanaka N."/>
            <person name="Shiwa Y."/>
            <person name="Fujita N."/>
            <person name="Tanasupawat S."/>
        </authorList>
    </citation>
    <scope>NUCLEOTIDE SEQUENCE [LARGE SCALE GENOMIC DNA]</scope>
    <source>
        <strain evidence="4 5">JC-7</strain>
    </source>
</reference>
<keyword evidence="5" id="KW-1185">Reference proteome</keyword>
<dbReference type="AlphaFoldDB" id="A0A5J4JLX4"/>
<organism evidence="4 5">
    <name type="scientific">Weizmannia acidilactici</name>
    <dbReference type="NCBI Taxonomy" id="2607726"/>
    <lineage>
        <taxon>Bacteria</taxon>
        <taxon>Bacillati</taxon>
        <taxon>Bacillota</taxon>
        <taxon>Bacilli</taxon>
        <taxon>Bacillales</taxon>
        <taxon>Bacillaceae</taxon>
        <taxon>Heyndrickxia</taxon>
    </lineage>
</organism>
<dbReference type="PANTHER" id="PTHR41259:SF1">
    <property type="entry name" value="DOUBLE-STRAND BREAK REPAIR RAD50 ATPASE, PUTATIVE-RELATED"/>
    <property type="match status" value="1"/>
</dbReference>
<feature type="coiled-coil region" evidence="1">
    <location>
        <begin position="677"/>
        <end position="704"/>
    </location>
</feature>
<evidence type="ECO:0000256" key="1">
    <source>
        <dbReference type="SAM" id="Coils"/>
    </source>
</evidence>
<comment type="caution">
    <text evidence="4">The sequence shown here is derived from an EMBL/GenBank/DDBJ whole genome shotgun (WGS) entry which is preliminary data.</text>
</comment>
<feature type="domain" description="YhaN AAA" evidence="3">
    <location>
        <begin position="1"/>
        <end position="202"/>
    </location>
</feature>
<dbReference type="RefSeq" id="WP_151705927.1">
    <property type="nucleotide sequence ID" value="NZ_BKZQ01000013.1"/>
</dbReference>
<keyword evidence="2" id="KW-0812">Transmembrane</keyword>
<evidence type="ECO:0000313" key="4">
    <source>
        <dbReference type="EMBL" id="GER70004.1"/>
    </source>
</evidence>
<protein>
    <recommendedName>
        <fullName evidence="3">YhaN AAA domain-containing protein</fullName>
    </recommendedName>
</protein>
<dbReference type="Pfam" id="PF13514">
    <property type="entry name" value="AAA_27"/>
    <property type="match status" value="1"/>
</dbReference>
<name>A0A5J4JLX4_9BACI</name>
<keyword evidence="2" id="KW-0472">Membrane</keyword>
<dbReference type="SUPFAM" id="SSF52540">
    <property type="entry name" value="P-loop containing nucleoside triphosphate hydrolases"/>
    <property type="match status" value="1"/>
</dbReference>
<proteinExistence type="predicted"/>
<dbReference type="Proteomes" id="UP000391919">
    <property type="component" value="Unassembled WGS sequence"/>
</dbReference>
<keyword evidence="1" id="KW-0175">Coiled coil</keyword>
<dbReference type="InterPro" id="IPR027417">
    <property type="entry name" value="P-loop_NTPase"/>
</dbReference>
<evidence type="ECO:0000259" key="3">
    <source>
        <dbReference type="Pfam" id="PF13514"/>
    </source>
</evidence>
<dbReference type="PANTHER" id="PTHR41259">
    <property type="entry name" value="DOUBLE-STRAND BREAK REPAIR RAD50 ATPASE, PUTATIVE-RELATED"/>
    <property type="match status" value="1"/>
</dbReference>
<dbReference type="InterPro" id="IPR038734">
    <property type="entry name" value="YhaN_AAA"/>
</dbReference>
<evidence type="ECO:0000313" key="5">
    <source>
        <dbReference type="Proteomes" id="UP000391919"/>
    </source>
</evidence>
<dbReference type="Gene3D" id="3.40.50.300">
    <property type="entry name" value="P-loop containing nucleotide triphosphate hydrolases"/>
    <property type="match status" value="2"/>
</dbReference>
<feature type="coiled-coil region" evidence="1">
    <location>
        <begin position="393"/>
        <end position="460"/>
    </location>
</feature>
<feature type="coiled-coil region" evidence="1">
    <location>
        <begin position="183"/>
        <end position="241"/>
    </location>
</feature>
<gene>
    <name evidence="4" type="primary">yhaN</name>
    <name evidence="4" type="ORF">BpJC7_13070</name>
</gene>
<sequence length="989" mass="114087">MKILEIHIYGFGKLVDFHLTDLGALQVIYGENEAGKSTLMAFIQAVLFGFPSRQQAGHRYEPKTSVAYGGQLVLETEKGGIVTVERVRGKAAGEVTVTFANGKAGGEEALADVLNGLNKPMFQSIYSFNLLGLQEIRKLKGDDISRYLFAAGTVGTDALLSAEQELQKEMDALFKPNGRKPVLNAMLHDLRAREKELNGLKAQNGRYGELKVRQMDLQEKRKKIETELEELRRSLQQNEHLLKMWPHYVERKQTARQLAEMGPVRFPADGIRRLDQLMHERRASAGRLSAVQQQKKELIQKLEGIRPNPLFDEYGVQIQQLLDDWPQFRQWQGETERLEYERESLDCQITHLAAMLNLTEEEAAETPELDLSMAAKEKLRSLVQAYETGSTSRQAYLSQLNELEESIKSVEQQCARLEKDLVSEEAFRALAEKRQQQGKKASLEADLERDRMQLRRLKQLAGAAGKPPFLVFIMAVLFLFAGVWSLVSGQYAFLAVSILALIFSGFYAAGSRNRNPFKKEILEMEREIEEKEKVLQNWKEDGASLIEYEQQKQLRENWKQLILQLEKDEQRARHIRNRLNHMETENRRLLEEIDAFKQTLKLNDRFQPGQLMDAFGLLSDLSQKVVQRARIEEKLERLKSLQSGFARWMEKLWSLLQAGWPLTQEGILELKKALSEHQENKILYQEWKKKLTEMEEQEQLFEMETASIDKEMKKLFSLADAADEEAFRNASLLHETYESLRSKLALMDLQLKAEDLEMLDAVKDEATLKQKHFHLEEKISEMEKALDGISKESAEIGFEIKRLEEGGTFTEKLHQYYSALSDFREEAEEWARLSVAKSLLAKMMERLRETRFPQVLKKAESYMNYLTDGAYRSLHLMEDGQFYVKRRDGMLFSANELSQATAEQLYIALRFSLAEALGQEFPSPIVIDDGFVNFDYNRTEKMARLLKKLSETRQVLLFTCQKHMLHFFENGQVKKLESSPSVGKHYSLE</sequence>
<accession>A0A5J4JLX4</accession>
<dbReference type="EMBL" id="BKZQ01000013">
    <property type="protein sequence ID" value="GER70004.1"/>
    <property type="molecule type" value="Genomic_DNA"/>
</dbReference>
<feature type="transmembrane region" description="Helical" evidence="2">
    <location>
        <begin position="460"/>
        <end position="484"/>
    </location>
</feature>
<evidence type="ECO:0000256" key="2">
    <source>
        <dbReference type="SAM" id="Phobius"/>
    </source>
</evidence>
<feature type="transmembrane region" description="Helical" evidence="2">
    <location>
        <begin position="490"/>
        <end position="509"/>
    </location>
</feature>
<keyword evidence="2" id="KW-1133">Transmembrane helix</keyword>